<dbReference type="GO" id="GO:0005227">
    <property type="term" value="F:calcium-activated cation channel activity"/>
    <property type="evidence" value="ECO:0007669"/>
    <property type="project" value="InterPro"/>
</dbReference>
<dbReference type="PANTHER" id="PTHR13018:SF83">
    <property type="entry name" value="RRM DOMAIN-CONTAINING PROTEIN"/>
    <property type="match status" value="1"/>
</dbReference>
<evidence type="ECO:0000256" key="2">
    <source>
        <dbReference type="SAM" id="Phobius"/>
    </source>
</evidence>
<keyword evidence="2" id="KW-0472">Membrane</keyword>
<reference evidence="3" key="1">
    <citation type="submission" date="2023-08" db="EMBL/GenBank/DDBJ databases">
        <authorList>
            <person name="Chen Y."/>
            <person name="Shah S."/>
            <person name="Dougan E. K."/>
            <person name="Thang M."/>
            <person name="Chan C."/>
        </authorList>
    </citation>
    <scope>NUCLEOTIDE SEQUENCE</scope>
</reference>
<gene>
    <name evidence="3" type="ORF">EVOR1521_LOCUS6531</name>
</gene>
<feature type="transmembrane region" description="Helical" evidence="2">
    <location>
        <begin position="98"/>
        <end position="116"/>
    </location>
</feature>
<feature type="transmembrane region" description="Helical" evidence="2">
    <location>
        <begin position="820"/>
        <end position="839"/>
    </location>
</feature>
<feature type="transmembrane region" description="Helical" evidence="2">
    <location>
        <begin position="717"/>
        <end position="741"/>
    </location>
</feature>
<proteinExistence type="predicted"/>
<dbReference type="GO" id="GO:0005886">
    <property type="term" value="C:plasma membrane"/>
    <property type="evidence" value="ECO:0007669"/>
    <property type="project" value="TreeGrafter"/>
</dbReference>
<organism evidence="3 4">
    <name type="scientific">Effrenium voratum</name>
    <dbReference type="NCBI Taxonomy" id="2562239"/>
    <lineage>
        <taxon>Eukaryota</taxon>
        <taxon>Sar</taxon>
        <taxon>Alveolata</taxon>
        <taxon>Dinophyceae</taxon>
        <taxon>Suessiales</taxon>
        <taxon>Symbiodiniaceae</taxon>
        <taxon>Effrenium</taxon>
    </lineage>
</organism>
<dbReference type="PANTHER" id="PTHR13018">
    <property type="entry name" value="PROBABLE MEMBRANE PROTEIN DUF221-RELATED"/>
    <property type="match status" value="1"/>
</dbReference>
<evidence type="ECO:0000313" key="3">
    <source>
        <dbReference type="EMBL" id="CAJ1377825.1"/>
    </source>
</evidence>
<name>A0AA36HYQ5_9DINO</name>
<dbReference type="AlphaFoldDB" id="A0AA36HYQ5"/>
<feature type="transmembrane region" description="Helical" evidence="2">
    <location>
        <begin position="963"/>
        <end position="982"/>
    </location>
</feature>
<keyword evidence="2" id="KW-0812">Transmembrane</keyword>
<accession>A0AA36HYQ5</accession>
<feature type="transmembrane region" description="Helical" evidence="2">
    <location>
        <begin position="675"/>
        <end position="696"/>
    </location>
</feature>
<feature type="transmembrane region" description="Helical" evidence="2">
    <location>
        <begin position="876"/>
        <end position="900"/>
    </location>
</feature>
<evidence type="ECO:0000313" key="4">
    <source>
        <dbReference type="Proteomes" id="UP001178507"/>
    </source>
</evidence>
<evidence type="ECO:0008006" key="5">
    <source>
        <dbReference type="Google" id="ProtNLM"/>
    </source>
</evidence>
<feature type="transmembrane region" description="Helical" evidence="2">
    <location>
        <begin position="404"/>
        <end position="425"/>
    </location>
</feature>
<sequence length="1069" mass="120229">MAAPPSVTPTKSKKEQEQEQLQAEAKEHLKTLEGRVVIKPQQELAQSAINHRDKNACTVYDEGTGKYKYRSCCGTGTVELGVYGAGVSLYFQFLRQMGLVFLCCALVVLPNLAFNINGNMIVENSALYKYLGMTTIGNLGACADGICDTEEEMQERCMWNHFPCEMKLKDITQWLGLADGVSILLVLAWGIYFKNVHIPWTVRQNDDAHLTPADFTVEIRVLPYDLKEEHRSYKDKLQTHFLQVLQSLGADVGPEAIVEVCLVRDYEGAIKTFLSKGQLILDQQADVMHMKMYENDQNKFNRYEKSAVKKYEKMKKIEHSIQTQAEKSDDERGVVRAFVTFRKASYKSKVLNHYRFSTFTLFRCCQRKELRFAGSPLLARNACEPSDLYWENLDFAMWKRAIRILFVVLLTVILLIICAATLVFFQSLSKSTLASTSEALVWVVKSTPSTGTCLSFCDLEFFNDRLCSGNADTSDDWPTAKVFDQFNDYGQMNSSCSQKWSSPCTSASDYQAACGAAVAGATDWLGFQFETKQQVQCWQATLPDNTPVSEVQIFGCPTAPPPVAERGCWAVEENCAPFYANKELTAASTSWQSLNNKVSADMSCNATIELDVAKARWEGFAEGSEERFLNPIVNCFCQQQVLSVGPAFTFPPYDTEEKKVCEDWIVNNAMVVVKLLGATGMVLIINQILLFIYEYLVSFERHCTVTEVALSQFWKLFLAQMVNTGILVLLVNASLNLPTALAFLRVMNIGSGQFDELSVSWYVSVGTGICITIFVQVFSTTVPPLVMAFIVKPCLACCFKRGEHVEARLQKIYTLPPWNLSLRMAQTLTVVFVICMYSGGMPALYSVGFLYSIVAFWLDKWCLLHGSSKPPAYNEAILQVCMVFLPLAGFLHTVVAGWTFGNTALVPSNWSSLLGIAEILFMSEEDYNQVTTAYRSAPFKAKKELQWRYYNARMMDMAREGCWLIFCIFVVFVTYYVIVWSYRLLLKPFLSPVVFAMKDCCSCKKQAEDDQADTWDDCLKELQKHNMLSSYLLSANPVYEAAAVAIAHGDAMAARRTTERAEPPEEVAL</sequence>
<protein>
    <recommendedName>
        <fullName evidence="5">CSC1/OSCA1-like cytosolic domain-containing protein</fullName>
    </recommendedName>
</protein>
<keyword evidence="2" id="KW-1133">Transmembrane helix</keyword>
<feature type="transmembrane region" description="Helical" evidence="2">
    <location>
        <begin position="761"/>
        <end position="791"/>
    </location>
</feature>
<feature type="region of interest" description="Disordered" evidence="1">
    <location>
        <begin position="1"/>
        <end position="24"/>
    </location>
</feature>
<comment type="caution">
    <text evidence="3">The sequence shown here is derived from an EMBL/GenBank/DDBJ whole genome shotgun (WGS) entry which is preliminary data.</text>
</comment>
<dbReference type="InterPro" id="IPR045122">
    <property type="entry name" value="Csc1-like"/>
</dbReference>
<evidence type="ECO:0000256" key="1">
    <source>
        <dbReference type="SAM" id="MobiDB-lite"/>
    </source>
</evidence>
<feature type="transmembrane region" description="Helical" evidence="2">
    <location>
        <begin position="171"/>
        <end position="193"/>
    </location>
</feature>
<dbReference type="EMBL" id="CAUJNA010000492">
    <property type="protein sequence ID" value="CAJ1377825.1"/>
    <property type="molecule type" value="Genomic_DNA"/>
</dbReference>
<dbReference type="Proteomes" id="UP001178507">
    <property type="component" value="Unassembled WGS sequence"/>
</dbReference>
<keyword evidence="4" id="KW-1185">Reference proteome</keyword>